<organism evidence="1 2">
    <name type="scientific">Prosthecobacter algae</name>
    <dbReference type="NCBI Taxonomy" id="1144682"/>
    <lineage>
        <taxon>Bacteria</taxon>
        <taxon>Pseudomonadati</taxon>
        <taxon>Verrucomicrobiota</taxon>
        <taxon>Verrucomicrobiia</taxon>
        <taxon>Verrucomicrobiales</taxon>
        <taxon>Verrucomicrobiaceae</taxon>
        <taxon>Prosthecobacter</taxon>
    </lineage>
</organism>
<accession>A0ABP9P7A9</accession>
<dbReference type="Proteomes" id="UP001499852">
    <property type="component" value="Unassembled WGS sequence"/>
</dbReference>
<gene>
    <name evidence="1" type="ORF">GCM10023213_20430</name>
</gene>
<evidence type="ECO:0000313" key="1">
    <source>
        <dbReference type="EMBL" id="GAA5139566.1"/>
    </source>
</evidence>
<evidence type="ECO:0000313" key="2">
    <source>
        <dbReference type="Proteomes" id="UP001499852"/>
    </source>
</evidence>
<protein>
    <submittedName>
        <fullName evidence="1">Uncharacterized protein</fullName>
    </submittedName>
</protein>
<reference evidence="2" key="1">
    <citation type="journal article" date="2019" name="Int. J. Syst. Evol. Microbiol.">
        <title>The Global Catalogue of Microorganisms (GCM) 10K type strain sequencing project: providing services to taxonomists for standard genome sequencing and annotation.</title>
        <authorList>
            <consortium name="The Broad Institute Genomics Platform"/>
            <consortium name="The Broad Institute Genome Sequencing Center for Infectious Disease"/>
            <person name="Wu L."/>
            <person name="Ma J."/>
        </authorList>
    </citation>
    <scope>NUCLEOTIDE SEQUENCE [LARGE SCALE GENOMIC DNA]</scope>
    <source>
        <strain evidence="2">JCM 18053</strain>
    </source>
</reference>
<comment type="caution">
    <text evidence="1">The sequence shown here is derived from an EMBL/GenBank/DDBJ whole genome shotgun (WGS) entry which is preliminary data.</text>
</comment>
<name>A0ABP9P7A9_9BACT</name>
<dbReference type="EMBL" id="BAABIA010000004">
    <property type="protein sequence ID" value="GAA5139566.1"/>
    <property type="molecule type" value="Genomic_DNA"/>
</dbReference>
<sequence length="62" mass="7004">MAAPGINGALFEGKGRILHPQPFQQCRTQVGIGVVHREIELRNLQHERRETRSFILAVVATR</sequence>
<proteinExistence type="predicted"/>
<keyword evidence="2" id="KW-1185">Reference proteome</keyword>